<dbReference type="OrthoDB" id="9780765at2"/>
<dbReference type="Gene3D" id="3.40.50.1820">
    <property type="entry name" value="alpha/beta hydrolase"/>
    <property type="match status" value="1"/>
</dbReference>
<sequence>MALLPTFTTLGAGPTVLMLHDADGGHLTFAPQVETLASAGYRAVAWDMPGYGHSAPIEPYGFKGLAQSCIALLDALQCAEGATLIGHGLGAMVAVEVAARAPRRVGRLVLCAGGPALDGEGLRTWVAPRLEALEGGESMERIAQLLVPRQSGTGAHPEGARLAGHAMGLVHRATFRRALDLLPAFARDASDLAHLAMPTLLVSGEQDPCMPPEALQALAHVLPDARHLSLPHVGHWPQLEDPDNFDAAVLDFLGSSAVRVVH</sequence>
<dbReference type="InterPro" id="IPR029058">
    <property type="entry name" value="AB_hydrolase_fold"/>
</dbReference>
<dbReference type="InterPro" id="IPR000639">
    <property type="entry name" value="Epox_hydrolase-like"/>
</dbReference>
<evidence type="ECO:0000313" key="4">
    <source>
        <dbReference type="Proteomes" id="UP000199517"/>
    </source>
</evidence>
<proteinExistence type="predicted"/>
<protein>
    <submittedName>
        <fullName evidence="3">Pimeloyl-ACP methyl ester carboxylesterase</fullName>
    </submittedName>
</protein>
<organism evidence="3 4">
    <name type="scientific">Paracidovorax konjaci</name>
    <dbReference type="NCBI Taxonomy" id="32040"/>
    <lineage>
        <taxon>Bacteria</taxon>
        <taxon>Pseudomonadati</taxon>
        <taxon>Pseudomonadota</taxon>
        <taxon>Betaproteobacteria</taxon>
        <taxon>Burkholderiales</taxon>
        <taxon>Comamonadaceae</taxon>
        <taxon>Paracidovorax</taxon>
    </lineage>
</organism>
<dbReference type="Proteomes" id="UP000199517">
    <property type="component" value="Unassembled WGS sequence"/>
</dbReference>
<dbReference type="GO" id="GO:0016020">
    <property type="term" value="C:membrane"/>
    <property type="evidence" value="ECO:0007669"/>
    <property type="project" value="TreeGrafter"/>
</dbReference>
<dbReference type="Pfam" id="PF12697">
    <property type="entry name" value="Abhydrolase_6"/>
    <property type="match status" value="1"/>
</dbReference>
<keyword evidence="1" id="KW-0378">Hydrolase</keyword>
<evidence type="ECO:0000256" key="1">
    <source>
        <dbReference type="ARBA" id="ARBA00022801"/>
    </source>
</evidence>
<evidence type="ECO:0000259" key="2">
    <source>
        <dbReference type="Pfam" id="PF12697"/>
    </source>
</evidence>
<dbReference type="InterPro" id="IPR000073">
    <property type="entry name" value="AB_hydrolase_1"/>
</dbReference>
<dbReference type="STRING" id="32040.SAMN04489710_105216"/>
<dbReference type="RefSeq" id="WP_092951560.1">
    <property type="nucleotide sequence ID" value="NZ_FOMQ01000005.1"/>
</dbReference>
<dbReference type="PRINTS" id="PR00111">
    <property type="entry name" value="ABHYDROLASE"/>
</dbReference>
<accession>A0A1I1UQG7</accession>
<gene>
    <name evidence="3" type="ORF">SAMN04489710_105216</name>
</gene>
<dbReference type="PANTHER" id="PTHR43798:SF31">
    <property type="entry name" value="AB HYDROLASE SUPERFAMILY PROTEIN YCLE"/>
    <property type="match status" value="1"/>
</dbReference>
<dbReference type="GO" id="GO:0016787">
    <property type="term" value="F:hydrolase activity"/>
    <property type="evidence" value="ECO:0007669"/>
    <property type="project" value="UniProtKB-KW"/>
</dbReference>
<evidence type="ECO:0000313" key="3">
    <source>
        <dbReference type="EMBL" id="SFD72969.1"/>
    </source>
</evidence>
<dbReference type="InterPro" id="IPR050266">
    <property type="entry name" value="AB_hydrolase_sf"/>
</dbReference>
<dbReference type="AlphaFoldDB" id="A0A1I1UQG7"/>
<feature type="domain" description="AB hydrolase-1" evidence="2">
    <location>
        <begin position="16"/>
        <end position="246"/>
    </location>
</feature>
<dbReference type="EMBL" id="FOMQ01000005">
    <property type="protein sequence ID" value="SFD72969.1"/>
    <property type="molecule type" value="Genomic_DNA"/>
</dbReference>
<dbReference type="PANTHER" id="PTHR43798">
    <property type="entry name" value="MONOACYLGLYCEROL LIPASE"/>
    <property type="match status" value="1"/>
</dbReference>
<name>A0A1I1UQG7_9BURK</name>
<keyword evidence="4" id="KW-1185">Reference proteome</keyword>
<dbReference type="PRINTS" id="PR00412">
    <property type="entry name" value="EPOXHYDRLASE"/>
</dbReference>
<reference evidence="4" key="1">
    <citation type="submission" date="2016-10" db="EMBL/GenBank/DDBJ databases">
        <authorList>
            <person name="Varghese N."/>
            <person name="Submissions S."/>
        </authorList>
    </citation>
    <scope>NUCLEOTIDE SEQUENCE [LARGE SCALE GENOMIC DNA]</scope>
    <source>
        <strain evidence="4">DSM 7481</strain>
    </source>
</reference>
<dbReference type="SUPFAM" id="SSF53474">
    <property type="entry name" value="alpha/beta-Hydrolases"/>
    <property type="match status" value="1"/>
</dbReference>